<gene>
    <name evidence="2" type="ORF">ROA7023_02021</name>
</gene>
<evidence type="ECO:0000256" key="1">
    <source>
        <dbReference type="SAM" id="Phobius"/>
    </source>
</evidence>
<organism evidence="2 3">
    <name type="scientific">Roseisalinus antarcticus</name>
    <dbReference type="NCBI Taxonomy" id="254357"/>
    <lineage>
        <taxon>Bacteria</taxon>
        <taxon>Pseudomonadati</taxon>
        <taxon>Pseudomonadota</taxon>
        <taxon>Alphaproteobacteria</taxon>
        <taxon>Rhodobacterales</taxon>
        <taxon>Roseobacteraceae</taxon>
        <taxon>Roseisalinus</taxon>
    </lineage>
</organism>
<keyword evidence="1" id="KW-0472">Membrane</keyword>
<evidence type="ECO:0000313" key="2">
    <source>
        <dbReference type="EMBL" id="SLN47684.1"/>
    </source>
</evidence>
<evidence type="ECO:0000313" key="3">
    <source>
        <dbReference type="Proteomes" id="UP000193900"/>
    </source>
</evidence>
<keyword evidence="1" id="KW-1133">Transmembrane helix</keyword>
<accession>A0A1Y5SV26</accession>
<reference evidence="2 3" key="1">
    <citation type="submission" date="2017-03" db="EMBL/GenBank/DDBJ databases">
        <authorList>
            <person name="Afonso C.L."/>
            <person name="Miller P.J."/>
            <person name="Scott M.A."/>
            <person name="Spackman E."/>
            <person name="Goraichik I."/>
            <person name="Dimitrov K.M."/>
            <person name="Suarez D.L."/>
            <person name="Swayne D.E."/>
        </authorList>
    </citation>
    <scope>NUCLEOTIDE SEQUENCE [LARGE SCALE GENOMIC DNA]</scope>
    <source>
        <strain evidence="2 3">CECT 7023</strain>
    </source>
</reference>
<sequence>MRFRLFKCAECGHRMRLSGHACGRCSSPKHLFQRPSIHVAVVSVVALAAGVLVLNAIATDITEIATDQSDAG</sequence>
<keyword evidence="3" id="KW-1185">Reference proteome</keyword>
<proteinExistence type="predicted"/>
<feature type="transmembrane region" description="Helical" evidence="1">
    <location>
        <begin position="37"/>
        <end position="58"/>
    </location>
</feature>
<name>A0A1Y5SV26_9RHOB</name>
<keyword evidence="1" id="KW-0812">Transmembrane</keyword>
<dbReference type="Proteomes" id="UP000193900">
    <property type="component" value="Unassembled WGS sequence"/>
</dbReference>
<dbReference type="AlphaFoldDB" id="A0A1Y5SV26"/>
<dbReference type="EMBL" id="FWFZ01000008">
    <property type="protein sequence ID" value="SLN47684.1"/>
    <property type="molecule type" value="Genomic_DNA"/>
</dbReference>
<protein>
    <submittedName>
        <fullName evidence="2">Uncharacterized protein</fullName>
    </submittedName>
</protein>